<protein>
    <submittedName>
        <fullName evidence="1">Uncharacterized protein</fullName>
    </submittedName>
</protein>
<accession>A0A5B9CYT6</accession>
<dbReference type="AlphaFoldDB" id="A0A5B9CYT6"/>
<dbReference type="KEGG" id="bky:D1093_08505"/>
<dbReference type="Proteomes" id="UP000321940">
    <property type="component" value="Chromosome"/>
</dbReference>
<dbReference type="EMBL" id="CP031843">
    <property type="protein sequence ID" value="QEE09626.1"/>
    <property type="molecule type" value="Genomic_DNA"/>
</dbReference>
<evidence type="ECO:0000313" key="2">
    <source>
        <dbReference type="Proteomes" id="UP000321940"/>
    </source>
</evidence>
<gene>
    <name evidence="1" type="ORF">D1093_08505</name>
</gene>
<evidence type="ECO:0000313" key="1">
    <source>
        <dbReference type="EMBL" id="QEE09626.1"/>
    </source>
</evidence>
<dbReference type="RefSeq" id="WP_120101993.1">
    <property type="nucleotide sequence ID" value="NZ_CP031843.2"/>
</dbReference>
<sequence>MPQTEYTWVIDSRVSFKETFRFQSYFATAAREGYIVQIYWVSYLYACEGIIRHHHALCFHTLRESA</sequence>
<proteinExistence type="predicted"/>
<organism evidence="1 2">
    <name type="scientific">Bartonella kosoyi</name>
    <dbReference type="NCBI Taxonomy" id="2133959"/>
    <lineage>
        <taxon>Bacteria</taxon>
        <taxon>Pseudomonadati</taxon>
        <taxon>Pseudomonadota</taxon>
        <taxon>Alphaproteobacteria</taxon>
        <taxon>Hyphomicrobiales</taxon>
        <taxon>Bartonellaceae</taxon>
        <taxon>Bartonella</taxon>
    </lineage>
</organism>
<keyword evidence="2" id="KW-1185">Reference proteome</keyword>
<reference evidence="1 2" key="1">
    <citation type="journal article" date="2020" name="Int. J. Syst. Evol. Microbiol.">
        <title>Bartonella kosoyi sp. nov. and Bartonella krasnovii sp. nov., two novel species closely related to the zoonotic Bartonella elizabethae, isolated from black rats and wild desert rodent-fleas.</title>
        <authorList>
            <person name="Gutierrez R."/>
            <person name="Shalit T."/>
            <person name="Markus B."/>
            <person name="Yuan C."/>
            <person name="Nachum-Biala Y."/>
            <person name="Elad D."/>
            <person name="Harrus S."/>
        </authorList>
    </citation>
    <scope>NUCLEOTIDE SEQUENCE [LARGE SCALE GENOMIC DNA]</scope>
    <source>
        <strain evidence="1 2">Tel Aviv</strain>
    </source>
</reference>
<name>A0A5B9CYT6_9HYPH</name>